<comment type="similarity">
    <text evidence="2 6">Belongs to the 4-toluene sulfonate uptake permease (TSUP) (TC 2.A.102) family.</text>
</comment>
<comment type="caution">
    <text evidence="7">The sequence shown here is derived from an EMBL/GenBank/DDBJ whole genome shotgun (WGS) entry which is preliminary data.</text>
</comment>
<feature type="transmembrane region" description="Helical" evidence="6">
    <location>
        <begin position="243"/>
        <end position="265"/>
    </location>
</feature>
<evidence type="ECO:0000256" key="4">
    <source>
        <dbReference type="ARBA" id="ARBA00022989"/>
    </source>
</evidence>
<keyword evidence="5 6" id="KW-0472">Membrane</keyword>
<evidence type="ECO:0000256" key="3">
    <source>
        <dbReference type="ARBA" id="ARBA00022692"/>
    </source>
</evidence>
<reference evidence="7 8" key="1">
    <citation type="submission" date="2021-03" db="EMBL/GenBank/DDBJ databases">
        <title>Antimicrobial resistance genes in bacteria isolated from Japanese honey, and their potential for conferring macrolide and lincosamide resistance in the American foulbrood pathogen Paenibacillus larvae.</title>
        <authorList>
            <person name="Okamoto M."/>
            <person name="Kumagai M."/>
            <person name="Kanamori H."/>
            <person name="Takamatsu D."/>
        </authorList>
    </citation>
    <scope>NUCLEOTIDE SEQUENCE [LARGE SCALE GENOMIC DNA]</scope>
    <source>
        <strain evidence="7 8">J34TS1</strain>
    </source>
</reference>
<accession>A0A919YAH0</accession>
<feature type="transmembrane region" description="Helical" evidence="6">
    <location>
        <begin position="208"/>
        <end position="231"/>
    </location>
</feature>
<evidence type="ECO:0000313" key="7">
    <source>
        <dbReference type="EMBL" id="GIO45543.1"/>
    </source>
</evidence>
<organism evidence="7 8">
    <name type="scientific">Paenibacillus azoreducens</name>
    <dbReference type="NCBI Taxonomy" id="116718"/>
    <lineage>
        <taxon>Bacteria</taxon>
        <taxon>Bacillati</taxon>
        <taxon>Bacillota</taxon>
        <taxon>Bacilli</taxon>
        <taxon>Bacillales</taxon>
        <taxon>Paenibacillaceae</taxon>
        <taxon>Paenibacillus</taxon>
    </lineage>
</organism>
<keyword evidence="3 6" id="KW-0812">Transmembrane</keyword>
<evidence type="ECO:0000256" key="1">
    <source>
        <dbReference type="ARBA" id="ARBA00004141"/>
    </source>
</evidence>
<keyword evidence="8" id="KW-1185">Reference proteome</keyword>
<sequence>MDVFGYIIMFLIGLIGSFLSGLLGIGGAIINYPLLLYVPGLFHAGGFSAKEVASISMFQVFFASLAGVLAYRKQSSKEKMLIHKGLVANMGISILIGSLLGSVGSRYLHSDTINIVYGVLAVIAVILMMVPNRGSREEEALESLAFNPVVASVAALLVGVVSGIVGAGGSFILIPIMLTLLQIPIRITVASSLAIVFISAIGGVTGKLIGGGVPFLPTLFTVIGSILGAPIGTRVSRHLNVNYLRIALAVLIAATAVKIWWGIILP</sequence>
<comment type="subcellular location">
    <subcellularLocation>
        <location evidence="6">Cell membrane</location>
        <topology evidence="6">Multi-pass membrane protein</topology>
    </subcellularLocation>
    <subcellularLocation>
        <location evidence="1">Membrane</location>
        <topology evidence="1">Multi-pass membrane protein</topology>
    </subcellularLocation>
</comment>
<dbReference type="RefSeq" id="WP_212976703.1">
    <property type="nucleotide sequence ID" value="NZ_AP025343.1"/>
</dbReference>
<dbReference type="InterPro" id="IPR051598">
    <property type="entry name" value="TSUP/Inactive_protease-like"/>
</dbReference>
<evidence type="ECO:0000256" key="5">
    <source>
        <dbReference type="ARBA" id="ARBA00023136"/>
    </source>
</evidence>
<evidence type="ECO:0000256" key="2">
    <source>
        <dbReference type="ARBA" id="ARBA00009142"/>
    </source>
</evidence>
<gene>
    <name evidence="7" type="primary">yrkJ</name>
    <name evidence="7" type="ORF">J34TS1_03080</name>
</gene>
<feature type="transmembrane region" description="Helical" evidence="6">
    <location>
        <begin position="183"/>
        <end position="201"/>
    </location>
</feature>
<evidence type="ECO:0000313" key="8">
    <source>
        <dbReference type="Proteomes" id="UP000682811"/>
    </source>
</evidence>
<dbReference type="GO" id="GO:0005886">
    <property type="term" value="C:plasma membrane"/>
    <property type="evidence" value="ECO:0007669"/>
    <property type="project" value="UniProtKB-SubCell"/>
</dbReference>
<dbReference type="EMBL" id="BORT01000001">
    <property type="protein sequence ID" value="GIO45543.1"/>
    <property type="molecule type" value="Genomic_DNA"/>
</dbReference>
<dbReference type="PANTHER" id="PTHR43701">
    <property type="entry name" value="MEMBRANE TRANSPORTER PROTEIN MJ0441-RELATED"/>
    <property type="match status" value="1"/>
</dbReference>
<dbReference type="InterPro" id="IPR002781">
    <property type="entry name" value="TM_pro_TauE-like"/>
</dbReference>
<feature type="transmembrane region" description="Helical" evidence="6">
    <location>
        <begin position="83"/>
        <end position="103"/>
    </location>
</feature>
<name>A0A919YAH0_9BACL</name>
<dbReference type="PANTHER" id="PTHR43701:SF13">
    <property type="entry name" value="MEMBRANE TRANSPORTER PROTEIN YRKJ-RELATED"/>
    <property type="match status" value="1"/>
</dbReference>
<protein>
    <recommendedName>
        <fullName evidence="6">Probable membrane transporter protein</fullName>
    </recommendedName>
</protein>
<proteinExistence type="inferred from homology"/>
<dbReference type="Proteomes" id="UP000682811">
    <property type="component" value="Unassembled WGS sequence"/>
</dbReference>
<dbReference type="Pfam" id="PF01925">
    <property type="entry name" value="TauE"/>
    <property type="match status" value="1"/>
</dbReference>
<feature type="transmembrane region" description="Helical" evidence="6">
    <location>
        <begin position="52"/>
        <end position="71"/>
    </location>
</feature>
<keyword evidence="4 6" id="KW-1133">Transmembrane helix</keyword>
<feature type="transmembrane region" description="Helical" evidence="6">
    <location>
        <begin position="144"/>
        <end position="177"/>
    </location>
</feature>
<dbReference type="AlphaFoldDB" id="A0A919YAH0"/>
<evidence type="ECO:0000256" key="6">
    <source>
        <dbReference type="RuleBase" id="RU363041"/>
    </source>
</evidence>
<feature type="transmembrane region" description="Helical" evidence="6">
    <location>
        <begin position="7"/>
        <end position="32"/>
    </location>
</feature>
<keyword evidence="6" id="KW-1003">Cell membrane</keyword>
<feature type="transmembrane region" description="Helical" evidence="6">
    <location>
        <begin position="115"/>
        <end position="132"/>
    </location>
</feature>